<proteinExistence type="predicted"/>
<evidence type="ECO:0000256" key="5">
    <source>
        <dbReference type="SAM" id="Phobius"/>
    </source>
</evidence>
<protein>
    <submittedName>
        <fullName evidence="6">CvpA family protein</fullName>
    </submittedName>
</protein>
<comment type="caution">
    <text evidence="6">The sequence shown here is derived from an EMBL/GenBank/DDBJ whole genome shotgun (WGS) entry which is preliminary data.</text>
</comment>
<organism evidence="6 7">
    <name type="scientific">Fontibacter flavus</name>
    <dbReference type="NCBI Taxonomy" id="654838"/>
    <lineage>
        <taxon>Bacteria</taxon>
        <taxon>Pseudomonadati</taxon>
        <taxon>Bacteroidota</taxon>
        <taxon>Cytophagia</taxon>
        <taxon>Cytophagales</taxon>
        <taxon>Cyclobacteriaceae</taxon>
        <taxon>Fontibacter</taxon>
    </lineage>
</organism>
<evidence type="ECO:0000256" key="3">
    <source>
        <dbReference type="ARBA" id="ARBA00022989"/>
    </source>
</evidence>
<evidence type="ECO:0000256" key="1">
    <source>
        <dbReference type="ARBA" id="ARBA00004141"/>
    </source>
</evidence>
<comment type="subcellular location">
    <subcellularLocation>
        <location evidence="1">Membrane</location>
        <topology evidence="1">Multi-pass membrane protein</topology>
    </subcellularLocation>
</comment>
<sequence>MSALDLVIAVFLILGAYSGYREGLFISIISTVAFVVALIMAFHLMDWGAEILAKNVTELTFALPFVAFILIFMGVILIIRGLAFLVKKTLDFTILGSMDSLAGGLLGVLKAAFVISFFIWVAASFEFHLNEDWLADSKTYSFIQPIAPVVIKGLDNYLPIFSEVISTIQQMVKTSTDGFID</sequence>
<dbReference type="EMBL" id="JBHLWI010000004">
    <property type="protein sequence ID" value="MFC0261484.1"/>
    <property type="molecule type" value="Genomic_DNA"/>
</dbReference>
<dbReference type="PANTHER" id="PTHR37306:SF1">
    <property type="entry name" value="COLICIN V PRODUCTION PROTEIN"/>
    <property type="match status" value="1"/>
</dbReference>
<keyword evidence="4 5" id="KW-0472">Membrane</keyword>
<keyword evidence="3 5" id="KW-1133">Transmembrane helix</keyword>
<dbReference type="PANTHER" id="PTHR37306">
    <property type="entry name" value="COLICIN V PRODUCTION PROTEIN"/>
    <property type="match status" value="1"/>
</dbReference>
<name>A0ABV6FNP6_9BACT</name>
<feature type="transmembrane region" description="Helical" evidence="5">
    <location>
        <begin position="103"/>
        <end position="123"/>
    </location>
</feature>
<feature type="transmembrane region" description="Helical" evidence="5">
    <location>
        <begin position="61"/>
        <end position="83"/>
    </location>
</feature>
<reference evidence="6 7" key="1">
    <citation type="submission" date="2024-09" db="EMBL/GenBank/DDBJ databases">
        <authorList>
            <person name="Sun Q."/>
            <person name="Mori K."/>
        </authorList>
    </citation>
    <scope>NUCLEOTIDE SEQUENCE [LARGE SCALE GENOMIC DNA]</scope>
    <source>
        <strain evidence="6 7">CCM 7650</strain>
    </source>
</reference>
<dbReference type="Proteomes" id="UP001589797">
    <property type="component" value="Unassembled WGS sequence"/>
</dbReference>
<keyword evidence="7" id="KW-1185">Reference proteome</keyword>
<gene>
    <name evidence="6" type="ORF">ACFFIP_02235</name>
</gene>
<evidence type="ECO:0000313" key="6">
    <source>
        <dbReference type="EMBL" id="MFC0261484.1"/>
    </source>
</evidence>
<evidence type="ECO:0000313" key="7">
    <source>
        <dbReference type="Proteomes" id="UP001589797"/>
    </source>
</evidence>
<feature type="transmembrane region" description="Helical" evidence="5">
    <location>
        <begin position="28"/>
        <end position="49"/>
    </location>
</feature>
<dbReference type="Pfam" id="PF02674">
    <property type="entry name" value="Colicin_V"/>
    <property type="match status" value="1"/>
</dbReference>
<dbReference type="InterPro" id="IPR003825">
    <property type="entry name" value="Colicin-V_CvpA"/>
</dbReference>
<dbReference type="RefSeq" id="WP_382385931.1">
    <property type="nucleotide sequence ID" value="NZ_JBHLWI010000004.1"/>
</dbReference>
<evidence type="ECO:0000256" key="2">
    <source>
        <dbReference type="ARBA" id="ARBA00022692"/>
    </source>
</evidence>
<accession>A0ABV6FNP6</accession>
<keyword evidence="2 5" id="KW-0812">Transmembrane</keyword>
<evidence type="ECO:0000256" key="4">
    <source>
        <dbReference type="ARBA" id="ARBA00023136"/>
    </source>
</evidence>